<dbReference type="SFLD" id="SFLDS00029">
    <property type="entry name" value="Radical_SAM"/>
    <property type="match status" value="1"/>
</dbReference>
<protein>
    <recommendedName>
        <fullName evidence="2">GTP 3',8-cyclase</fullName>
        <ecNumber evidence="2">4.1.99.22</ecNumber>
    </recommendedName>
</protein>
<evidence type="ECO:0000256" key="8">
    <source>
        <dbReference type="ARBA" id="ARBA00023014"/>
    </source>
</evidence>
<dbReference type="GO" id="GO:0061798">
    <property type="term" value="F:GTP 3',8'-cyclase activity"/>
    <property type="evidence" value="ECO:0007669"/>
    <property type="project" value="UniProtKB-EC"/>
</dbReference>
<dbReference type="InterPro" id="IPR040064">
    <property type="entry name" value="MoaA-like"/>
</dbReference>
<dbReference type="Pfam" id="PF04055">
    <property type="entry name" value="Radical_SAM"/>
    <property type="match status" value="1"/>
</dbReference>
<keyword evidence="3" id="KW-0004">4Fe-4S</keyword>
<keyword evidence="5" id="KW-0479">Metal-binding</keyword>
<dbReference type="GO" id="GO:0006777">
    <property type="term" value="P:Mo-molybdopterin cofactor biosynthetic process"/>
    <property type="evidence" value="ECO:0007669"/>
    <property type="project" value="UniProtKB-KW"/>
</dbReference>
<evidence type="ECO:0000256" key="3">
    <source>
        <dbReference type="ARBA" id="ARBA00022485"/>
    </source>
</evidence>
<keyword evidence="9" id="KW-0342">GTP-binding</keyword>
<evidence type="ECO:0000256" key="12">
    <source>
        <dbReference type="ARBA" id="ARBA00048697"/>
    </source>
</evidence>
<evidence type="ECO:0000256" key="5">
    <source>
        <dbReference type="ARBA" id="ARBA00022723"/>
    </source>
</evidence>
<comment type="caution">
    <text evidence="14">The sequence shown here is derived from an EMBL/GenBank/DDBJ whole genome shotgun (WGS) entry which is preliminary data.</text>
</comment>
<keyword evidence="10" id="KW-0501">Molybdenum cofactor biosynthesis</keyword>
<evidence type="ECO:0000256" key="7">
    <source>
        <dbReference type="ARBA" id="ARBA00023004"/>
    </source>
</evidence>
<dbReference type="InterPro" id="IPR000385">
    <property type="entry name" value="MoaA_NifB_PqqE_Fe-S-bd_CS"/>
</dbReference>
<dbReference type="UniPathway" id="UPA00344"/>
<dbReference type="GO" id="GO:0061799">
    <property type="term" value="F:cyclic pyranopterin monophosphate synthase activity"/>
    <property type="evidence" value="ECO:0007669"/>
    <property type="project" value="TreeGrafter"/>
</dbReference>
<dbReference type="PROSITE" id="PS51918">
    <property type="entry name" value="RADICAL_SAM"/>
    <property type="match status" value="1"/>
</dbReference>
<feature type="domain" description="Radical SAM core" evidence="13">
    <location>
        <begin position="4"/>
        <end position="222"/>
    </location>
</feature>
<dbReference type="EC" id="4.1.99.22" evidence="2"/>
<dbReference type="SFLD" id="SFLDG01067">
    <property type="entry name" value="SPASM/twitch_domain_containing"/>
    <property type="match status" value="1"/>
</dbReference>
<dbReference type="GO" id="GO:0051539">
    <property type="term" value="F:4 iron, 4 sulfur cluster binding"/>
    <property type="evidence" value="ECO:0007669"/>
    <property type="project" value="UniProtKB-KW"/>
</dbReference>
<reference evidence="14 15" key="1">
    <citation type="submission" date="2018-02" db="EMBL/GenBank/DDBJ databases">
        <title>Complete genome sequencing of Faecalibacterium prausnitzii strains isolated from the human gut.</title>
        <authorList>
            <person name="Fitzgerald B.C."/>
            <person name="Shkoporov A.N."/>
            <person name="Ross P.R."/>
            <person name="Hill C."/>
        </authorList>
    </citation>
    <scope>NUCLEOTIDE SEQUENCE [LARGE SCALE GENOMIC DNA]</scope>
    <source>
        <strain evidence="14 15">APC942/31-1</strain>
    </source>
</reference>
<evidence type="ECO:0000256" key="2">
    <source>
        <dbReference type="ARBA" id="ARBA00012167"/>
    </source>
</evidence>
<evidence type="ECO:0000313" key="15">
    <source>
        <dbReference type="Proteomes" id="UP000253208"/>
    </source>
</evidence>
<keyword evidence="7" id="KW-0408">Iron</keyword>
<keyword evidence="11" id="KW-0456">Lyase</keyword>
<sequence>MIDRCGRNIDYLRISVTDRCNLRCIYCMPEEGVQHVERSLILQEEEILRICRVMAELGIRKIKLTGGEPLVRPRMPQLVEKLKNMPGIEKVTLTTNGVLLKDQMSDFARAGLDGLNISLDTLDEACSRRITRRDELGRTLEGISEAMKYPEISLKINCVPLGIPEQDLCRVALLARDHRVHVRFIEMMPIGMGKEFHGVSEEELLRILGEKLPRFSPYVGEPLGNGPCHYYDVDGFSGKIGFISAVSHKFCGECNRIRLTSQGFLKTCLQYAAGRDLREVIRSGGSDEVLKAVILEALAEKPDGHVFGGGLEKQKDDKTEKLCMAQIGG</sequence>
<keyword evidence="6" id="KW-0547">Nucleotide-binding</keyword>
<evidence type="ECO:0000259" key="13">
    <source>
        <dbReference type="PROSITE" id="PS51918"/>
    </source>
</evidence>
<dbReference type="SFLD" id="SFLDG01383">
    <property type="entry name" value="cyclic_pyranopterin_phosphate"/>
    <property type="match status" value="1"/>
</dbReference>
<dbReference type="GO" id="GO:0046872">
    <property type="term" value="F:metal ion binding"/>
    <property type="evidence" value="ECO:0007669"/>
    <property type="project" value="UniProtKB-KW"/>
</dbReference>
<dbReference type="PANTHER" id="PTHR22960:SF0">
    <property type="entry name" value="MOLYBDENUM COFACTOR BIOSYNTHESIS PROTEIN 1"/>
    <property type="match status" value="1"/>
</dbReference>
<keyword evidence="4" id="KW-0949">S-adenosyl-L-methionine</keyword>
<dbReference type="EMBL" id="PSQG01000025">
    <property type="protein sequence ID" value="RCH42204.1"/>
    <property type="molecule type" value="Genomic_DNA"/>
</dbReference>
<evidence type="ECO:0000256" key="11">
    <source>
        <dbReference type="ARBA" id="ARBA00023239"/>
    </source>
</evidence>
<dbReference type="CDD" id="cd01335">
    <property type="entry name" value="Radical_SAM"/>
    <property type="match status" value="1"/>
</dbReference>
<evidence type="ECO:0000313" key="14">
    <source>
        <dbReference type="EMBL" id="RCH42204.1"/>
    </source>
</evidence>
<keyword evidence="8" id="KW-0411">Iron-sulfur</keyword>
<dbReference type="InterPro" id="IPR010505">
    <property type="entry name" value="MoaA_twitch"/>
</dbReference>
<dbReference type="AlphaFoldDB" id="A0A367FWS0"/>
<dbReference type="Pfam" id="PF06463">
    <property type="entry name" value="Mob_synth_C"/>
    <property type="match status" value="1"/>
</dbReference>
<dbReference type="InterPro" id="IPR058240">
    <property type="entry name" value="rSAM_sf"/>
</dbReference>
<dbReference type="InterPro" id="IPR013785">
    <property type="entry name" value="Aldolase_TIM"/>
</dbReference>
<dbReference type="InterPro" id="IPR050105">
    <property type="entry name" value="MoCo_biosynth_MoaA/MoaC"/>
</dbReference>
<dbReference type="PROSITE" id="PS01305">
    <property type="entry name" value="MOAA_NIFB_PQQE"/>
    <property type="match status" value="1"/>
</dbReference>
<gene>
    <name evidence="14" type="primary">moaA</name>
    <name evidence="14" type="ORF">C4886_14905</name>
</gene>
<evidence type="ECO:0000256" key="4">
    <source>
        <dbReference type="ARBA" id="ARBA00022691"/>
    </source>
</evidence>
<dbReference type="PANTHER" id="PTHR22960">
    <property type="entry name" value="MOLYBDOPTERIN COFACTOR SYNTHESIS PROTEIN A"/>
    <property type="match status" value="1"/>
</dbReference>
<comment type="catalytic activity">
    <reaction evidence="12">
        <text>GTP + AH2 + S-adenosyl-L-methionine = (8S)-3',8-cyclo-7,8-dihydroguanosine 5'-triphosphate + 5'-deoxyadenosine + L-methionine + A + H(+)</text>
        <dbReference type="Rhea" id="RHEA:49576"/>
        <dbReference type="ChEBI" id="CHEBI:13193"/>
        <dbReference type="ChEBI" id="CHEBI:15378"/>
        <dbReference type="ChEBI" id="CHEBI:17319"/>
        <dbReference type="ChEBI" id="CHEBI:17499"/>
        <dbReference type="ChEBI" id="CHEBI:37565"/>
        <dbReference type="ChEBI" id="CHEBI:57844"/>
        <dbReference type="ChEBI" id="CHEBI:59789"/>
        <dbReference type="ChEBI" id="CHEBI:131766"/>
        <dbReference type="EC" id="4.1.99.22"/>
    </reaction>
</comment>
<evidence type="ECO:0000256" key="9">
    <source>
        <dbReference type="ARBA" id="ARBA00023134"/>
    </source>
</evidence>
<dbReference type="SFLD" id="SFLDG01386">
    <property type="entry name" value="main_SPASM_domain-containing"/>
    <property type="match status" value="1"/>
</dbReference>
<dbReference type="Proteomes" id="UP000253208">
    <property type="component" value="Unassembled WGS sequence"/>
</dbReference>
<accession>A0A367FWS0</accession>
<dbReference type="GO" id="GO:0005525">
    <property type="term" value="F:GTP binding"/>
    <property type="evidence" value="ECO:0007669"/>
    <property type="project" value="UniProtKB-KW"/>
</dbReference>
<dbReference type="SMART" id="SM00729">
    <property type="entry name" value="Elp3"/>
    <property type="match status" value="1"/>
</dbReference>
<dbReference type="RefSeq" id="WP_114002703.1">
    <property type="nucleotide sequence ID" value="NZ_PSQG01000025.1"/>
</dbReference>
<dbReference type="InterPro" id="IPR013483">
    <property type="entry name" value="MoaA"/>
</dbReference>
<evidence type="ECO:0000256" key="1">
    <source>
        <dbReference type="ARBA" id="ARBA00001966"/>
    </source>
</evidence>
<comment type="cofactor">
    <cofactor evidence="1">
        <name>[4Fe-4S] cluster</name>
        <dbReference type="ChEBI" id="CHEBI:49883"/>
    </cofactor>
</comment>
<dbReference type="NCBIfam" id="TIGR02666">
    <property type="entry name" value="moaA"/>
    <property type="match status" value="1"/>
</dbReference>
<name>A0A367FWS0_9FIRM</name>
<organism evidence="14 15">
    <name type="scientific">Blautia obeum</name>
    <dbReference type="NCBI Taxonomy" id="40520"/>
    <lineage>
        <taxon>Bacteria</taxon>
        <taxon>Bacillati</taxon>
        <taxon>Bacillota</taxon>
        <taxon>Clostridia</taxon>
        <taxon>Lachnospirales</taxon>
        <taxon>Lachnospiraceae</taxon>
        <taxon>Blautia</taxon>
    </lineage>
</organism>
<dbReference type="InterPro" id="IPR006638">
    <property type="entry name" value="Elp3/MiaA/NifB-like_rSAM"/>
</dbReference>
<dbReference type="CDD" id="cd21117">
    <property type="entry name" value="Twitch_MoaA"/>
    <property type="match status" value="1"/>
</dbReference>
<evidence type="ECO:0000256" key="6">
    <source>
        <dbReference type="ARBA" id="ARBA00022741"/>
    </source>
</evidence>
<dbReference type="Gene3D" id="3.20.20.70">
    <property type="entry name" value="Aldolase class I"/>
    <property type="match status" value="1"/>
</dbReference>
<dbReference type="InterPro" id="IPR007197">
    <property type="entry name" value="rSAM"/>
</dbReference>
<evidence type="ECO:0000256" key="10">
    <source>
        <dbReference type="ARBA" id="ARBA00023150"/>
    </source>
</evidence>
<dbReference type="SUPFAM" id="SSF102114">
    <property type="entry name" value="Radical SAM enzymes"/>
    <property type="match status" value="1"/>
</dbReference>
<proteinExistence type="predicted"/>